<keyword evidence="3" id="KW-1185">Reference proteome</keyword>
<dbReference type="SMART" id="SM00256">
    <property type="entry name" value="FBOX"/>
    <property type="match status" value="1"/>
</dbReference>
<dbReference type="AlphaFoldDB" id="A0A4Y7K6S9"/>
<accession>A0A4Y7K6S9</accession>
<dbReference type="EMBL" id="CM010721">
    <property type="protein sequence ID" value="RZC68536.1"/>
    <property type="molecule type" value="Genomic_DNA"/>
</dbReference>
<dbReference type="InterPro" id="IPR036047">
    <property type="entry name" value="F-box-like_dom_sf"/>
</dbReference>
<reference evidence="2 3" key="1">
    <citation type="journal article" date="2018" name="Science">
        <title>The opium poppy genome and morphinan production.</title>
        <authorList>
            <person name="Guo L."/>
            <person name="Winzer T."/>
            <person name="Yang X."/>
            <person name="Li Y."/>
            <person name="Ning Z."/>
            <person name="He Z."/>
            <person name="Teodor R."/>
            <person name="Lu Y."/>
            <person name="Bowser T.A."/>
            <person name="Graham I.A."/>
            <person name="Ye K."/>
        </authorList>
    </citation>
    <scope>NUCLEOTIDE SEQUENCE [LARGE SCALE GENOMIC DNA]</scope>
    <source>
        <strain evidence="3">cv. HN1</strain>
        <tissue evidence="2">Leaves</tissue>
    </source>
</reference>
<dbReference type="SUPFAM" id="SSF81383">
    <property type="entry name" value="F-box domain"/>
    <property type="match status" value="1"/>
</dbReference>
<name>A0A4Y7K6S9_PAPSO</name>
<evidence type="ECO:0000313" key="3">
    <source>
        <dbReference type="Proteomes" id="UP000316621"/>
    </source>
</evidence>
<dbReference type="Gene3D" id="1.20.1280.50">
    <property type="match status" value="1"/>
</dbReference>
<dbReference type="Gramene" id="RZC68536">
    <property type="protein sequence ID" value="RZC68536"/>
    <property type="gene ID" value="C5167_032250"/>
</dbReference>
<proteinExistence type="predicted"/>
<evidence type="ECO:0000313" key="2">
    <source>
        <dbReference type="EMBL" id="RZC68536.1"/>
    </source>
</evidence>
<evidence type="ECO:0000259" key="1">
    <source>
        <dbReference type="PROSITE" id="PS50181"/>
    </source>
</evidence>
<sequence>VEGKEMIMQQRRVRNGSSFVLVVLVRRKWRWFQMVVNIAGSLNTVAEKQSSLRISFDTGTMECLPSDIVLDILSRLPVESVLDCKLVCKRLLNLLTHRRHQFAKMHHQHQLFQLAASYGDASSSSTGLLFSFENVRNWAPIVCVHAQSLFWVVM</sequence>
<organism evidence="2 3">
    <name type="scientific">Papaver somniferum</name>
    <name type="common">Opium poppy</name>
    <dbReference type="NCBI Taxonomy" id="3469"/>
    <lineage>
        <taxon>Eukaryota</taxon>
        <taxon>Viridiplantae</taxon>
        <taxon>Streptophyta</taxon>
        <taxon>Embryophyta</taxon>
        <taxon>Tracheophyta</taxon>
        <taxon>Spermatophyta</taxon>
        <taxon>Magnoliopsida</taxon>
        <taxon>Ranunculales</taxon>
        <taxon>Papaveraceae</taxon>
        <taxon>Papaveroideae</taxon>
        <taxon>Papaver</taxon>
    </lineage>
</organism>
<dbReference type="Proteomes" id="UP000316621">
    <property type="component" value="Chromosome 7"/>
</dbReference>
<feature type="domain" description="F-box" evidence="1">
    <location>
        <begin position="58"/>
        <end position="105"/>
    </location>
</feature>
<dbReference type="Pfam" id="PF00646">
    <property type="entry name" value="F-box"/>
    <property type="match status" value="1"/>
</dbReference>
<dbReference type="InterPro" id="IPR001810">
    <property type="entry name" value="F-box_dom"/>
</dbReference>
<feature type="non-terminal residue" evidence="2">
    <location>
        <position position="1"/>
    </location>
</feature>
<gene>
    <name evidence="2" type="ORF">C5167_032250</name>
</gene>
<dbReference type="PROSITE" id="PS50181">
    <property type="entry name" value="FBOX"/>
    <property type="match status" value="1"/>
</dbReference>
<protein>
    <recommendedName>
        <fullName evidence="1">F-box domain-containing protein</fullName>
    </recommendedName>
</protein>